<feature type="transmembrane region" description="Helical" evidence="1">
    <location>
        <begin position="215"/>
        <end position="234"/>
    </location>
</feature>
<keyword evidence="1" id="KW-0472">Membrane</keyword>
<dbReference type="RefSeq" id="WP_012639111.1">
    <property type="nucleotide sequence ID" value="NC_011901.1"/>
</dbReference>
<feature type="transmembrane region" description="Helical" evidence="1">
    <location>
        <begin position="335"/>
        <end position="357"/>
    </location>
</feature>
<dbReference type="KEGG" id="tgr:Tgr7_2560"/>
<protein>
    <submittedName>
        <fullName evidence="2">NnrS family protein</fullName>
    </submittedName>
</protein>
<dbReference type="STRING" id="396588.Tgr7_2560"/>
<gene>
    <name evidence="2" type="ordered locus">Tgr7_2560</name>
</gene>
<dbReference type="OrthoDB" id="9770040at2"/>
<feature type="transmembrane region" description="Helical" evidence="1">
    <location>
        <begin position="21"/>
        <end position="42"/>
    </location>
</feature>
<organism evidence="2 3">
    <name type="scientific">Thioalkalivibrio sulfidiphilus (strain HL-EbGR7)</name>
    <dbReference type="NCBI Taxonomy" id="396588"/>
    <lineage>
        <taxon>Bacteria</taxon>
        <taxon>Pseudomonadati</taxon>
        <taxon>Pseudomonadota</taxon>
        <taxon>Gammaproteobacteria</taxon>
        <taxon>Chromatiales</taxon>
        <taxon>Ectothiorhodospiraceae</taxon>
        <taxon>Thioalkalivibrio</taxon>
    </lineage>
</organism>
<dbReference type="HOGENOM" id="CLU_041785_2_0_6"/>
<sequence>MLTIEPPGQYRISLLHLGFRPFFLLAGAFSVVSTLLWAWLYHGGGTAPSLALSPMTWHAHEMIFGYGLAVVAGFLLTAVRNWTGVQTLNGMPLLLLALCWLGARVLGLIPHGGALAVMAVLDLGFNLALVLAVARPVARARQWGQGGVVAIPLFLALANGLFYLGALGRLPQGTQAGLYLGLYLLVLLIMVMGRRVVPFFIEKGLGENIRIRERAWLDQAIVISLALFILAEVFMSWGQAAAWLAVPVFLLQVLRLYDWHTPGIWKKPLLWSLYLAFVWIAAGFGLKAAVLIMPLNPFLATHALAYGGIGLITLSMMSRVSLGHTGRNVFEPPPILGWLFAVLVVGAVIRVLLPLGLPTHHGLWIGASQALWAVAFGGFVWIYAPMLIRPRIDGRYG</sequence>
<evidence type="ECO:0000313" key="3">
    <source>
        <dbReference type="Proteomes" id="UP000002383"/>
    </source>
</evidence>
<evidence type="ECO:0000313" key="2">
    <source>
        <dbReference type="EMBL" id="ACL73636.1"/>
    </source>
</evidence>
<feature type="transmembrane region" description="Helical" evidence="1">
    <location>
        <begin position="146"/>
        <end position="164"/>
    </location>
</feature>
<name>B8GM49_THISH</name>
<feature type="transmembrane region" description="Helical" evidence="1">
    <location>
        <begin position="115"/>
        <end position="134"/>
    </location>
</feature>
<reference evidence="2 3" key="1">
    <citation type="journal article" date="2011" name="Stand. Genomic Sci.">
        <title>Complete genome sequence of 'Thioalkalivibrio sulfidophilus' HL-EbGr7.</title>
        <authorList>
            <person name="Muyzer G."/>
            <person name="Sorokin D.Y."/>
            <person name="Mavromatis K."/>
            <person name="Lapidus A."/>
            <person name="Clum A."/>
            <person name="Ivanova N."/>
            <person name="Pati A."/>
            <person name="d'Haeseleer P."/>
            <person name="Woyke T."/>
            <person name="Kyrpides N.C."/>
        </authorList>
    </citation>
    <scope>NUCLEOTIDE SEQUENCE [LARGE SCALE GENOMIC DNA]</scope>
    <source>
        <strain evidence="2 3">HL-EbGR7</strain>
    </source>
</reference>
<accession>B8GM49</accession>
<evidence type="ECO:0000256" key="1">
    <source>
        <dbReference type="SAM" id="Phobius"/>
    </source>
</evidence>
<feature type="transmembrane region" description="Helical" evidence="1">
    <location>
        <begin position="176"/>
        <end position="194"/>
    </location>
</feature>
<keyword evidence="1" id="KW-1133">Transmembrane helix</keyword>
<dbReference type="EMBL" id="CP001339">
    <property type="protein sequence ID" value="ACL73636.1"/>
    <property type="molecule type" value="Genomic_DNA"/>
</dbReference>
<keyword evidence="3" id="KW-1185">Reference proteome</keyword>
<dbReference type="Proteomes" id="UP000002383">
    <property type="component" value="Chromosome"/>
</dbReference>
<keyword evidence="1" id="KW-0812">Transmembrane</keyword>
<dbReference type="AlphaFoldDB" id="B8GM49"/>
<dbReference type="InterPro" id="IPR010266">
    <property type="entry name" value="NnrS"/>
</dbReference>
<feature type="transmembrane region" description="Helical" evidence="1">
    <location>
        <begin position="62"/>
        <end position="79"/>
    </location>
</feature>
<dbReference type="Pfam" id="PF05940">
    <property type="entry name" value="NnrS"/>
    <property type="match status" value="1"/>
</dbReference>
<feature type="transmembrane region" description="Helical" evidence="1">
    <location>
        <begin position="298"/>
        <end position="314"/>
    </location>
</feature>
<feature type="transmembrane region" description="Helical" evidence="1">
    <location>
        <begin position="363"/>
        <end position="384"/>
    </location>
</feature>
<feature type="transmembrane region" description="Helical" evidence="1">
    <location>
        <begin position="269"/>
        <end position="292"/>
    </location>
</feature>
<dbReference type="eggNOG" id="COG3213">
    <property type="taxonomic scope" value="Bacteria"/>
</dbReference>
<proteinExistence type="predicted"/>
<feature type="transmembrane region" description="Helical" evidence="1">
    <location>
        <begin position="91"/>
        <end position="109"/>
    </location>
</feature>